<protein>
    <submittedName>
        <fullName evidence="1">DUF3990 domain-containing protein</fullName>
    </submittedName>
</protein>
<dbReference type="RefSeq" id="WP_118651176.1">
    <property type="nucleotide sequence ID" value="NZ_WMBC01000003.1"/>
</dbReference>
<sequence>MIELQDGMLLYHGSYIGIPAIDLNRCFGGLDFGRGFYLTSSYEQAYNYVQLSVRKAMRIGTVPKDFNPEDGQISVYKFHYDPNILAYCFQGASVEWLHFVAANRKKDLFPQLLKKYGTIDIIGGKIADDQTAHTLQQYIGGVDFGIPGTPKADKIAIEKLLPNRLKDQFCFRTQDAVNHLEYIRSDRYGDVKL</sequence>
<evidence type="ECO:0000313" key="2">
    <source>
        <dbReference type="Proteomes" id="UP000437824"/>
    </source>
</evidence>
<proteinExistence type="predicted"/>
<dbReference type="EMBL" id="WMBC01000003">
    <property type="protein sequence ID" value="MTD60643.1"/>
    <property type="molecule type" value="Genomic_DNA"/>
</dbReference>
<comment type="caution">
    <text evidence="1">The sequence shown here is derived from an EMBL/GenBank/DDBJ whole genome shotgun (WGS) entry which is preliminary data.</text>
</comment>
<reference evidence="1 2" key="1">
    <citation type="submission" date="2019-11" db="EMBL/GenBank/DDBJ databases">
        <title>Draft genome sequence of Blautia luti DSM 14534T, isolated from human stool.</title>
        <authorList>
            <person name="Ortiz R."/>
            <person name="Melis-Arcos F."/>
            <person name="Covarrubias P."/>
            <person name="Cardenas J.P."/>
            <person name="Perez-Donoso J."/>
            <person name="Almonacid D."/>
        </authorList>
    </citation>
    <scope>NUCLEOTIDE SEQUENCE [LARGE SCALE GENOMIC DNA]</scope>
    <source>
        <strain evidence="1 2">DSM 14534</strain>
    </source>
</reference>
<dbReference type="Proteomes" id="UP000437824">
    <property type="component" value="Unassembled WGS sequence"/>
</dbReference>
<dbReference type="AlphaFoldDB" id="A0A844GF57"/>
<accession>A0A844GF57</accession>
<evidence type="ECO:0000313" key="1">
    <source>
        <dbReference type="EMBL" id="MTD60643.1"/>
    </source>
</evidence>
<dbReference type="InterPro" id="IPR025051">
    <property type="entry name" value="DUF3990"/>
</dbReference>
<dbReference type="Pfam" id="PF13151">
    <property type="entry name" value="DUF3990"/>
    <property type="match status" value="1"/>
</dbReference>
<gene>
    <name evidence="1" type="ORF">GKZ57_05045</name>
</gene>
<organism evidence="1 2">
    <name type="scientific">Blautia luti DSM 14534 = JCM 17040</name>
    <dbReference type="NCBI Taxonomy" id="649762"/>
    <lineage>
        <taxon>Bacteria</taxon>
        <taxon>Bacillati</taxon>
        <taxon>Bacillota</taxon>
        <taxon>Clostridia</taxon>
        <taxon>Lachnospirales</taxon>
        <taxon>Lachnospiraceae</taxon>
        <taxon>Blautia</taxon>
    </lineage>
</organism>
<name>A0A844GF57_9FIRM</name>